<feature type="domain" description="Spore germination GerD central core" evidence="3">
    <location>
        <begin position="65"/>
        <end position="178"/>
    </location>
</feature>
<proteinExistence type="predicted"/>
<organism evidence="4 5">
    <name type="scientific">Oceanobacillus longus</name>
    <dbReference type="NCBI Taxonomy" id="930120"/>
    <lineage>
        <taxon>Bacteria</taxon>
        <taxon>Bacillati</taxon>
        <taxon>Bacillota</taxon>
        <taxon>Bacilli</taxon>
        <taxon>Bacillales</taxon>
        <taxon>Bacillaceae</taxon>
        <taxon>Oceanobacillus</taxon>
    </lineage>
</organism>
<evidence type="ECO:0000256" key="2">
    <source>
        <dbReference type="SAM" id="SignalP"/>
    </source>
</evidence>
<dbReference type="Proteomes" id="UP001595772">
    <property type="component" value="Unassembled WGS sequence"/>
</dbReference>
<accession>A0ABV8H3V3</accession>
<dbReference type="InterPro" id="IPR041262">
    <property type="entry name" value="GerD_central"/>
</dbReference>
<dbReference type="EMBL" id="JBHSAO010000017">
    <property type="protein sequence ID" value="MFC4025592.1"/>
    <property type="molecule type" value="Genomic_DNA"/>
</dbReference>
<evidence type="ECO:0000259" key="3">
    <source>
        <dbReference type="Pfam" id="PF17898"/>
    </source>
</evidence>
<dbReference type="PROSITE" id="PS51257">
    <property type="entry name" value="PROKAR_LIPOPROTEIN"/>
    <property type="match status" value="1"/>
</dbReference>
<dbReference type="RefSeq" id="WP_379498088.1">
    <property type="nucleotide sequence ID" value="NZ_JBHSAO010000017.1"/>
</dbReference>
<dbReference type="Pfam" id="PF17898">
    <property type="entry name" value="GerD"/>
    <property type="match status" value="1"/>
</dbReference>
<evidence type="ECO:0000313" key="4">
    <source>
        <dbReference type="EMBL" id="MFC4025592.1"/>
    </source>
</evidence>
<keyword evidence="2" id="KW-0732">Signal</keyword>
<comment type="caution">
    <text evidence="4">The sequence shown here is derived from an EMBL/GenBank/DDBJ whole genome shotgun (WGS) entry which is preliminary data.</text>
</comment>
<sequence length="214" mass="23517">MKRFVFITLLGISFTLLAACNGENTAGKEGDYETTKKMVVDILQTEDGKKALTEILKDEKVKQELVIQSDVVKSAINETLVSEKGKEMWTTLFEDPKFVEGYAKSMSEEQKKLMKDLMNDAEYQKQMLELMKNPEITDQMLSLLKSQQFKSHLEETITQTLETPLFQAKIQEILLKAAEEQSKKEEGGSGESGGGTGGSEGGGGEESGGDSGGQ</sequence>
<evidence type="ECO:0000313" key="5">
    <source>
        <dbReference type="Proteomes" id="UP001595772"/>
    </source>
</evidence>
<name>A0ABV8H3V3_9BACI</name>
<reference evidence="5" key="1">
    <citation type="journal article" date="2019" name="Int. J. Syst. Evol. Microbiol.">
        <title>The Global Catalogue of Microorganisms (GCM) 10K type strain sequencing project: providing services to taxonomists for standard genome sequencing and annotation.</title>
        <authorList>
            <consortium name="The Broad Institute Genomics Platform"/>
            <consortium name="The Broad Institute Genome Sequencing Center for Infectious Disease"/>
            <person name="Wu L."/>
            <person name="Ma J."/>
        </authorList>
    </citation>
    <scope>NUCLEOTIDE SEQUENCE [LARGE SCALE GENOMIC DNA]</scope>
    <source>
        <strain evidence="5">IBRC-M 10703</strain>
    </source>
</reference>
<feature type="compositionally biased region" description="Basic and acidic residues" evidence="1">
    <location>
        <begin position="177"/>
        <end position="187"/>
    </location>
</feature>
<feature type="compositionally biased region" description="Gly residues" evidence="1">
    <location>
        <begin position="189"/>
        <end position="214"/>
    </location>
</feature>
<feature type="chain" id="PRO_5046988830" evidence="2">
    <location>
        <begin position="19"/>
        <end position="214"/>
    </location>
</feature>
<keyword evidence="4" id="KW-0449">Lipoprotein</keyword>
<feature type="signal peptide" evidence="2">
    <location>
        <begin position="1"/>
        <end position="18"/>
    </location>
</feature>
<keyword evidence="5" id="KW-1185">Reference proteome</keyword>
<dbReference type="NCBIfam" id="NF040801">
    <property type="entry name" value="spore_GerD"/>
    <property type="match status" value="1"/>
</dbReference>
<evidence type="ECO:0000256" key="1">
    <source>
        <dbReference type="SAM" id="MobiDB-lite"/>
    </source>
</evidence>
<gene>
    <name evidence="4" type="primary">gerD</name>
    <name evidence="4" type="ORF">ACFOUV_17580</name>
</gene>
<feature type="region of interest" description="Disordered" evidence="1">
    <location>
        <begin position="177"/>
        <end position="214"/>
    </location>
</feature>
<protein>
    <submittedName>
        <fullName evidence="4">Spore germination lipoprotein GerD</fullName>
    </submittedName>
</protein>